<evidence type="ECO:0000313" key="3">
    <source>
        <dbReference type="Proteomes" id="UP000368474"/>
    </source>
</evidence>
<feature type="region of interest" description="Disordered" evidence="1">
    <location>
        <begin position="1"/>
        <end position="37"/>
    </location>
</feature>
<feature type="compositionally biased region" description="Basic and acidic residues" evidence="1">
    <location>
        <begin position="1"/>
        <end position="11"/>
    </location>
</feature>
<name>A0A5E4WH58_9BURK</name>
<keyword evidence="3" id="KW-1185">Reference proteome</keyword>
<evidence type="ECO:0000256" key="1">
    <source>
        <dbReference type="SAM" id="MobiDB-lite"/>
    </source>
</evidence>
<gene>
    <name evidence="2" type="ORF">PMO31116_03200</name>
</gene>
<protein>
    <submittedName>
        <fullName evidence="2">Uncharacterized protein</fullName>
    </submittedName>
</protein>
<reference evidence="2 3" key="1">
    <citation type="submission" date="2019-08" db="EMBL/GenBank/DDBJ databases">
        <authorList>
            <person name="Peeters C."/>
        </authorList>
    </citation>
    <scope>NUCLEOTIDE SEQUENCE [LARGE SCALE GENOMIC DNA]</scope>
    <source>
        <strain evidence="2 3">LMG 31116</strain>
    </source>
</reference>
<evidence type="ECO:0000313" key="2">
    <source>
        <dbReference type="EMBL" id="VVE22934.1"/>
    </source>
</evidence>
<accession>A0A5E4WH58</accession>
<dbReference type="AlphaFoldDB" id="A0A5E4WH58"/>
<proteinExistence type="predicted"/>
<dbReference type="Proteomes" id="UP000368474">
    <property type="component" value="Unassembled WGS sequence"/>
</dbReference>
<dbReference type="EMBL" id="CABPSD010000009">
    <property type="protein sequence ID" value="VVE22934.1"/>
    <property type="molecule type" value="Genomic_DNA"/>
</dbReference>
<organism evidence="2 3">
    <name type="scientific">Pandoraea morbifera</name>
    <dbReference type="NCBI Taxonomy" id="2508300"/>
    <lineage>
        <taxon>Bacteria</taxon>
        <taxon>Pseudomonadati</taxon>
        <taxon>Pseudomonadota</taxon>
        <taxon>Betaproteobacteria</taxon>
        <taxon>Burkholderiales</taxon>
        <taxon>Burkholderiaceae</taxon>
        <taxon>Pandoraea</taxon>
    </lineage>
</organism>
<sequence>MDCAARLHEPGGLRGPYPTRFPQNGQTDIAAPQNVEL</sequence>